<dbReference type="AlphaFoldDB" id="A0AA42DW29"/>
<evidence type="ECO:0000313" key="2">
    <source>
        <dbReference type="Proteomes" id="UP001169242"/>
    </source>
</evidence>
<dbReference type="Proteomes" id="UP001169242">
    <property type="component" value="Unassembled WGS sequence"/>
</dbReference>
<dbReference type="RefSeq" id="WP_271013689.1">
    <property type="nucleotide sequence ID" value="NZ_JAQIFT010000069.1"/>
</dbReference>
<proteinExistence type="predicted"/>
<gene>
    <name evidence="1" type="ORF">PBV87_21415</name>
</gene>
<organism evidence="1 2">
    <name type="scientific">Holtiella tumoricola</name>
    <dbReference type="NCBI Taxonomy" id="3018743"/>
    <lineage>
        <taxon>Bacteria</taxon>
        <taxon>Bacillati</taxon>
        <taxon>Bacillota</taxon>
        <taxon>Clostridia</taxon>
        <taxon>Lachnospirales</taxon>
        <taxon>Cellulosilyticaceae</taxon>
        <taxon>Holtiella</taxon>
    </lineage>
</organism>
<comment type="caution">
    <text evidence="1">The sequence shown here is derived from an EMBL/GenBank/DDBJ whole genome shotgun (WGS) entry which is preliminary data.</text>
</comment>
<evidence type="ECO:0000313" key="1">
    <source>
        <dbReference type="EMBL" id="MDA3734037.1"/>
    </source>
</evidence>
<accession>A0AA42DW29</accession>
<keyword evidence="2" id="KW-1185">Reference proteome</keyword>
<reference evidence="1" key="1">
    <citation type="journal article" date="2023" name="Int. J. Syst. Evol. Microbiol.">
        <title>&lt;i&gt;Holtiella tumoricola&lt;/i&gt; gen. nov. sp. nov., isolated from a human clinical sample.</title>
        <authorList>
            <person name="Allen-Vercoe E."/>
            <person name="Daigneault M.C."/>
            <person name="Vancuren S.J."/>
            <person name="Cochrane K."/>
            <person name="O'Neal L.L."/>
            <person name="Sankaranarayanan K."/>
            <person name="Lawson P.A."/>
        </authorList>
    </citation>
    <scope>NUCLEOTIDE SEQUENCE</scope>
    <source>
        <strain evidence="1">CC70A</strain>
    </source>
</reference>
<name>A0AA42DW29_9FIRM</name>
<dbReference type="EMBL" id="JAQIFT010000069">
    <property type="protein sequence ID" value="MDA3734037.1"/>
    <property type="molecule type" value="Genomic_DNA"/>
</dbReference>
<sequence>MEVTKILKEKLMIQEGKAQIKMLKKNKRFNIQLVEEGILVDNLRNYPLLEWKVFEKAIELLKDNNGCVQKGNAMGYKLGDGMLSVDSLEGYIAKEVYGKSIGDSVFRRVSPIVNILVWAEVCENGKGVLKLKKNG</sequence>
<protein>
    <submittedName>
        <fullName evidence="1">Uncharacterized protein</fullName>
    </submittedName>
</protein>